<dbReference type="AlphaFoldDB" id="A0AAE0SSX8"/>
<proteinExistence type="predicted"/>
<protein>
    <submittedName>
        <fullName evidence="1">Uncharacterized protein</fullName>
    </submittedName>
</protein>
<dbReference type="InterPro" id="IPR025533">
    <property type="entry name" value="DUF4419"/>
</dbReference>
<organism evidence="1 2">
    <name type="scientific">Potamilus streckersoni</name>
    <dbReference type="NCBI Taxonomy" id="2493646"/>
    <lineage>
        <taxon>Eukaryota</taxon>
        <taxon>Metazoa</taxon>
        <taxon>Spiralia</taxon>
        <taxon>Lophotrochozoa</taxon>
        <taxon>Mollusca</taxon>
        <taxon>Bivalvia</taxon>
        <taxon>Autobranchia</taxon>
        <taxon>Heteroconchia</taxon>
        <taxon>Palaeoheterodonta</taxon>
        <taxon>Unionida</taxon>
        <taxon>Unionoidea</taxon>
        <taxon>Unionidae</taxon>
        <taxon>Ambleminae</taxon>
        <taxon>Lampsilini</taxon>
        <taxon>Potamilus</taxon>
    </lineage>
</organism>
<dbReference type="Proteomes" id="UP001195483">
    <property type="component" value="Unassembled WGS sequence"/>
</dbReference>
<gene>
    <name evidence="1" type="ORF">CHS0354_040173</name>
</gene>
<reference evidence="1" key="2">
    <citation type="journal article" date="2021" name="Genome Biol. Evol.">
        <title>Developing a high-quality reference genome for a parasitic bivalve with doubly uniparental inheritance (Bivalvia: Unionida).</title>
        <authorList>
            <person name="Smith C.H."/>
        </authorList>
    </citation>
    <scope>NUCLEOTIDE SEQUENCE</scope>
    <source>
        <strain evidence="1">CHS0354</strain>
        <tissue evidence="1">Mantle</tissue>
    </source>
</reference>
<sequence length="351" mass="40344">MTTFKCASVKREYYTFEDKPLTKVAEEYAHNRNIDYETGNSNYPLVQLTTSYKHGLVATVVEAYNKHIALELSPDDLWCLIIQGVATHLSDEEAAEKHRNTFVNHSGKKKLMVNAEKYNIKPKGIREPNHNQKGWVGFVEEIAELISHNTKCDIADIMTKPFSTTGPMESQVSRCCLMEAMQNYFEYVCYAKCGIPEICLLGTLDDYKNIKERVDRLSELLSDLDWWFIKVHKIIDNFVSSMEGKPDIDWWNRIITKIAVGSGRQTKLSGWLGDMFPYSTDFEGKLVRNVICPNYSDIGPGLTFTPVILDDQLYTYKEYKLRLAAGFLGASENKETQRLRPVQGWMMFYET</sequence>
<keyword evidence="2" id="KW-1185">Reference proteome</keyword>
<evidence type="ECO:0000313" key="2">
    <source>
        <dbReference type="Proteomes" id="UP001195483"/>
    </source>
</evidence>
<dbReference type="PANTHER" id="PTHR31252:SF11">
    <property type="entry name" value="DUF4419 DOMAIN-CONTAINING PROTEIN"/>
    <property type="match status" value="1"/>
</dbReference>
<dbReference type="PANTHER" id="PTHR31252">
    <property type="entry name" value="DUF4419 DOMAIN-CONTAINING PROTEIN"/>
    <property type="match status" value="1"/>
</dbReference>
<name>A0AAE0SSX8_9BIVA</name>
<comment type="caution">
    <text evidence="1">The sequence shown here is derived from an EMBL/GenBank/DDBJ whole genome shotgun (WGS) entry which is preliminary data.</text>
</comment>
<dbReference type="EMBL" id="JAEAOA010002330">
    <property type="protein sequence ID" value="KAK3597432.1"/>
    <property type="molecule type" value="Genomic_DNA"/>
</dbReference>
<reference evidence="1" key="1">
    <citation type="journal article" date="2021" name="Genome Biol. Evol.">
        <title>A High-Quality Reference Genome for a Parasitic Bivalve with Doubly Uniparental Inheritance (Bivalvia: Unionida).</title>
        <authorList>
            <person name="Smith C.H."/>
        </authorList>
    </citation>
    <scope>NUCLEOTIDE SEQUENCE</scope>
    <source>
        <strain evidence="1">CHS0354</strain>
    </source>
</reference>
<evidence type="ECO:0000313" key="1">
    <source>
        <dbReference type="EMBL" id="KAK3597432.1"/>
    </source>
</evidence>
<accession>A0AAE0SSX8</accession>
<dbReference type="Pfam" id="PF14388">
    <property type="entry name" value="DUF4419"/>
    <property type="match status" value="1"/>
</dbReference>
<reference evidence="1" key="3">
    <citation type="submission" date="2023-05" db="EMBL/GenBank/DDBJ databases">
        <authorList>
            <person name="Smith C.H."/>
        </authorList>
    </citation>
    <scope>NUCLEOTIDE SEQUENCE</scope>
    <source>
        <strain evidence="1">CHS0354</strain>
        <tissue evidence="1">Mantle</tissue>
    </source>
</reference>